<protein>
    <submittedName>
        <fullName evidence="3">NUDIX domain-containing protein</fullName>
    </submittedName>
</protein>
<dbReference type="InterPro" id="IPR036388">
    <property type="entry name" value="WH-like_DNA-bd_sf"/>
</dbReference>
<dbReference type="InterPro" id="IPR015797">
    <property type="entry name" value="NUDIX_hydrolase-like_dom_sf"/>
</dbReference>
<feature type="domain" description="NrtR DNA-binding winged helix" evidence="2">
    <location>
        <begin position="172"/>
        <end position="231"/>
    </location>
</feature>
<comment type="caution">
    <text evidence="3">The sequence shown here is derived from an EMBL/GenBank/DDBJ whole genome shotgun (WGS) entry which is preliminary data.</text>
</comment>
<reference evidence="3" key="1">
    <citation type="submission" date="2023-01" db="EMBL/GenBank/DDBJ databases">
        <title>Human gut microbiome strain richness.</title>
        <authorList>
            <person name="Chen-Liaw A."/>
        </authorList>
    </citation>
    <scope>NUCLEOTIDE SEQUENCE</scope>
    <source>
        <strain evidence="3">RTP21484st1_B7_RTP21484_190118</strain>
    </source>
</reference>
<evidence type="ECO:0000313" key="3">
    <source>
        <dbReference type="EMBL" id="MDB9224430.1"/>
    </source>
</evidence>
<dbReference type="EMBL" id="JAQMRD010000024">
    <property type="protein sequence ID" value="MDB9224430.1"/>
    <property type="molecule type" value="Genomic_DNA"/>
</dbReference>
<dbReference type="PANTHER" id="PTHR43736:SF4">
    <property type="entry name" value="SLR1690 PROTEIN"/>
    <property type="match status" value="1"/>
</dbReference>
<dbReference type="Gene3D" id="3.90.79.10">
    <property type="entry name" value="Nucleoside Triphosphate Pyrophosphohydrolase"/>
    <property type="match status" value="1"/>
</dbReference>
<dbReference type="Pfam" id="PF21906">
    <property type="entry name" value="WHD_NrtR"/>
    <property type="match status" value="1"/>
</dbReference>
<organism evidence="3 4">
    <name type="scientific">Odoribacter splanchnicus</name>
    <dbReference type="NCBI Taxonomy" id="28118"/>
    <lineage>
        <taxon>Bacteria</taxon>
        <taxon>Pseudomonadati</taxon>
        <taxon>Bacteroidota</taxon>
        <taxon>Bacteroidia</taxon>
        <taxon>Bacteroidales</taxon>
        <taxon>Odoribacteraceae</taxon>
        <taxon>Odoribacter</taxon>
    </lineage>
</organism>
<dbReference type="PANTHER" id="PTHR43736">
    <property type="entry name" value="ADP-RIBOSE PYROPHOSPHATASE"/>
    <property type="match status" value="1"/>
</dbReference>
<dbReference type="SUPFAM" id="SSF46785">
    <property type="entry name" value="Winged helix' DNA-binding domain"/>
    <property type="match status" value="1"/>
</dbReference>
<name>A0AAW6FLS7_9BACT</name>
<gene>
    <name evidence="3" type="ORF">PN645_15685</name>
</gene>
<proteinExistence type="predicted"/>
<evidence type="ECO:0000259" key="1">
    <source>
        <dbReference type="Pfam" id="PF00293"/>
    </source>
</evidence>
<feature type="domain" description="Nudix hydrolase" evidence="1">
    <location>
        <begin position="16"/>
        <end position="151"/>
    </location>
</feature>
<dbReference type="CDD" id="cd18873">
    <property type="entry name" value="NUDIX_NadM_like"/>
    <property type="match status" value="1"/>
</dbReference>
<dbReference type="Pfam" id="PF00293">
    <property type="entry name" value="NUDIX"/>
    <property type="match status" value="1"/>
</dbReference>
<dbReference type="InterPro" id="IPR000086">
    <property type="entry name" value="NUDIX_hydrolase_dom"/>
</dbReference>
<evidence type="ECO:0000313" key="4">
    <source>
        <dbReference type="Proteomes" id="UP001212263"/>
    </source>
</evidence>
<dbReference type="SUPFAM" id="SSF55811">
    <property type="entry name" value="Nudix"/>
    <property type="match status" value="1"/>
</dbReference>
<dbReference type="AlphaFoldDB" id="A0AAW6FLS7"/>
<dbReference type="RefSeq" id="WP_046404422.1">
    <property type="nucleotide sequence ID" value="NZ_CABJFF010000021.1"/>
</dbReference>
<dbReference type="Proteomes" id="UP001212263">
    <property type="component" value="Unassembled WGS sequence"/>
</dbReference>
<evidence type="ECO:0000259" key="2">
    <source>
        <dbReference type="Pfam" id="PF21906"/>
    </source>
</evidence>
<sequence length="243" mass="28315">MEKQTGNTRFMQTFVSTDCVIFGFDRNQLHVLLVERNTLSANEGHLKLPGSLIYQEEDADSAAARVLSELTGIKKMVLKQFKSFTSLQRTSNPADTLWLQQEYHNQIDRLITIAYLSICKIDRKLHTVSKYKKVVWYPVSELPSLPFDHNQIVEEALQAIRNWGEHEPSILFGLLPTKFTASALRHLYEAVYHKKCDVRNFQKKMAGMEYVIPLEEKEQRVAHRAARLFRFDRILYKKRNVSI</sequence>
<dbReference type="InterPro" id="IPR054105">
    <property type="entry name" value="WHD_NrtR"/>
</dbReference>
<dbReference type="InterPro" id="IPR036390">
    <property type="entry name" value="WH_DNA-bd_sf"/>
</dbReference>
<dbReference type="Gene3D" id="1.10.10.10">
    <property type="entry name" value="Winged helix-like DNA-binding domain superfamily/Winged helix DNA-binding domain"/>
    <property type="match status" value="1"/>
</dbReference>
<accession>A0AAW6FLS7</accession>